<feature type="region of interest" description="Disordered" evidence="1">
    <location>
        <begin position="1"/>
        <end position="43"/>
    </location>
</feature>
<dbReference type="RefSeq" id="WP_306092106.1">
    <property type="nucleotide sequence ID" value="NZ_CP120992.1"/>
</dbReference>
<sequence>MTAKEEAQALAEFHAEMDAEAEQTEEAPEAIANDTAAASDDNWEDMTKRPNEWIQIVNRQDIPDRAVRVAVALASFGGGGNTKDVFPTIDTLTEMVPRQRRTVAEGVADLRKADLIREQSRVFNGPVTYKLGTTRNQGGSQ</sequence>
<feature type="compositionally biased region" description="Acidic residues" evidence="1">
    <location>
        <begin position="18"/>
        <end position="28"/>
    </location>
</feature>
<dbReference type="EMBL" id="CP120992">
    <property type="protein sequence ID" value="WLQ44872.1"/>
    <property type="molecule type" value="Genomic_DNA"/>
</dbReference>
<evidence type="ECO:0000256" key="1">
    <source>
        <dbReference type="SAM" id="MobiDB-lite"/>
    </source>
</evidence>
<evidence type="ECO:0000313" key="3">
    <source>
        <dbReference type="Proteomes" id="UP001229952"/>
    </source>
</evidence>
<dbReference type="Proteomes" id="UP001229952">
    <property type="component" value="Chromosome"/>
</dbReference>
<keyword evidence="3" id="KW-1185">Reference proteome</keyword>
<gene>
    <name evidence="2" type="ORF">P8A22_36260</name>
</gene>
<protein>
    <submittedName>
        <fullName evidence="2">Uncharacterized protein</fullName>
    </submittedName>
</protein>
<organism evidence="2 3">
    <name type="scientific">Streptomyces laculatispora</name>
    <dbReference type="NCBI Taxonomy" id="887464"/>
    <lineage>
        <taxon>Bacteria</taxon>
        <taxon>Bacillati</taxon>
        <taxon>Actinomycetota</taxon>
        <taxon>Actinomycetes</taxon>
        <taxon>Kitasatosporales</taxon>
        <taxon>Streptomycetaceae</taxon>
        <taxon>Streptomyces</taxon>
    </lineage>
</organism>
<accession>A0ABY9IDB3</accession>
<proteinExistence type="predicted"/>
<name>A0ABY9IDB3_9ACTN</name>
<feature type="compositionally biased region" description="Basic and acidic residues" evidence="1">
    <location>
        <begin position="1"/>
        <end position="17"/>
    </location>
</feature>
<reference evidence="2 3" key="1">
    <citation type="submission" date="2023-03" db="EMBL/GenBank/DDBJ databases">
        <title>Isolation and description of six Streptomyces strains from soil environments, able to metabolize different microbial glucans.</title>
        <authorList>
            <person name="Widen T."/>
            <person name="Larsbrink J."/>
        </authorList>
    </citation>
    <scope>NUCLEOTIDE SEQUENCE [LARGE SCALE GENOMIC DNA]</scope>
    <source>
        <strain evidence="2 3">Mut2</strain>
    </source>
</reference>
<evidence type="ECO:0000313" key="2">
    <source>
        <dbReference type="EMBL" id="WLQ44872.1"/>
    </source>
</evidence>